<dbReference type="Pfam" id="PF00172">
    <property type="entry name" value="Zn_clus"/>
    <property type="match status" value="1"/>
</dbReference>
<feature type="region of interest" description="Disordered" evidence="3">
    <location>
        <begin position="195"/>
        <end position="225"/>
    </location>
</feature>
<keyword evidence="2" id="KW-0539">Nucleus</keyword>
<proteinExistence type="predicted"/>
<reference evidence="5 6" key="2">
    <citation type="journal article" date="2013" name="IMA Fungus">
        <title>IMA Genome-F 1: Ceratocystis fimbriata: Draft nuclear genome sequence for the plant pathogen, Ceratocystis fimbriata.</title>
        <authorList>
            <person name="Wilken P.M."/>
            <person name="Steenkamp E.T."/>
            <person name="Wingfield M.J."/>
            <person name="de Beer Z.W."/>
            <person name="Wingfield B.D."/>
        </authorList>
    </citation>
    <scope>NUCLEOTIDE SEQUENCE [LARGE SCALE GENOMIC DNA]</scope>
    <source>
        <strain evidence="5 6">CBS 114723</strain>
    </source>
</reference>
<dbReference type="InterPro" id="IPR001138">
    <property type="entry name" value="Zn2Cys6_DnaBD"/>
</dbReference>
<dbReference type="STRING" id="1035309.A0A2C5XIX6"/>
<sequence>MATLPPNHQHQHHQHAFLHADNMRSASAPTKHTTKSSSLSSSLSPSSPLVSSSASASAPAMAVAPMSTASAKAKASKTSSSGAATGNGNGKSKTQMHRRSRTGCYTCRLRRKKCDEGTPLCTACKHLGLTCEYKRPMWWSNNDMRRKQKEEIKIIIKRKKMSEKSARPMPDSSMSVPMAMPMPMSMSVQLPMTTSSPPLLSHSVPTSTTFSDPMDRDRSSSIDSQFSVPDPATGAMSMAGFSTAGFSSPPDIVMFGNQPSAAYCNPELLFGTGSGYAPYEIDIKTERQMFVDDVPTMRESTVSTFSSFNTPPQVGGVLGPDWESSQHVFTESSEESLGEGALGSNFFNFEGDISGIPSQTSCSTLAIEVELDENDQVLLDHFIKAVLPTIFPILDSSQQVQSATDLILPALQANKCYLHCCLSIAAQHLKATQGANPELDEAITNHLCQTVSMLCRALSEDEAHGEVLDVTLALVFFQCVVGTIDESLSHIPWHQHVQAAMSVASKLGLPAQADGTINEIKTEESSAPSTSSSSDAAHEPFASVASASASTSFNTTLLSWIDILGATMKGQAPAFAHTYREKHLAHPASSLGLRDLMGCEDRVMYLISEIACLEALKTDGMDDISICQHVHVLGDQITMTEQADGAAATPKSPYTVSGALSPQQLSRNVTAAFRLAARIYLCSLVPGFAPSQTSCIGLVEKLTNVLQFIPPGYDRSLAWVYLVGGSVALPQSSFRAVFEGRMGAMGEQAHLGAISQVVVILHEVWSQTEAAMLAQAQSAASGTCGPHGSEALPYIHWRDVMAVKGWDLLIM</sequence>
<feature type="region of interest" description="Disordered" evidence="3">
    <location>
        <begin position="73"/>
        <end position="101"/>
    </location>
</feature>
<reference evidence="5 6" key="1">
    <citation type="journal article" date="2013" name="Fungal Biol.">
        <title>Analysis of microsatellite markers in the genome of the plant pathogen Ceratocystis fimbriata.</title>
        <authorList>
            <person name="Simpson M.C."/>
            <person name="Wilken P.M."/>
            <person name="Coetzee M.P."/>
            <person name="Wingfield M.J."/>
            <person name="Wingfield B.D."/>
        </authorList>
    </citation>
    <scope>NUCLEOTIDE SEQUENCE [LARGE SCALE GENOMIC DNA]</scope>
    <source>
        <strain evidence="5 6">CBS 114723</strain>
    </source>
</reference>
<evidence type="ECO:0000256" key="2">
    <source>
        <dbReference type="ARBA" id="ARBA00023242"/>
    </source>
</evidence>
<dbReference type="PANTHER" id="PTHR37534:SF12">
    <property type="entry name" value="ZN(2)-C6 FUNGAL-TYPE DOMAIN-CONTAINING PROTEIN"/>
    <property type="match status" value="1"/>
</dbReference>
<dbReference type="InterPro" id="IPR036864">
    <property type="entry name" value="Zn2-C6_fun-type_DNA-bd_sf"/>
</dbReference>
<dbReference type="GO" id="GO:0000981">
    <property type="term" value="F:DNA-binding transcription factor activity, RNA polymerase II-specific"/>
    <property type="evidence" value="ECO:0007669"/>
    <property type="project" value="InterPro"/>
</dbReference>
<dbReference type="GO" id="GO:0008270">
    <property type="term" value="F:zinc ion binding"/>
    <property type="evidence" value="ECO:0007669"/>
    <property type="project" value="InterPro"/>
</dbReference>
<feature type="region of interest" description="Disordered" evidence="3">
    <location>
        <begin position="25"/>
        <end position="53"/>
    </location>
</feature>
<dbReference type="PANTHER" id="PTHR37534">
    <property type="entry name" value="TRANSCRIPTIONAL ACTIVATOR PROTEIN UGA3"/>
    <property type="match status" value="1"/>
</dbReference>
<dbReference type="SUPFAM" id="SSF57701">
    <property type="entry name" value="Zn2/Cys6 DNA-binding domain"/>
    <property type="match status" value="1"/>
</dbReference>
<dbReference type="EMBL" id="APWK03000007">
    <property type="protein sequence ID" value="PHH55846.1"/>
    <property type="molecule type" value="Genomic_DNA"/>
</dbReference>
<dbReference type="CDD" id="cd00067">
    <property type="entry name" value="GAL4"/>
    <property type="match status" value="1"/>
</dbReference>
<accession>A0A2C5XIX6</accession>
<organism evidence="5 6">
    <name type="scientific">Ceratocystis fimbriata CBS 114723</name>
    <dbReference type="NCBI Taxonomy" id="1035309"/>
    <lineage>
        <taxon>Eukaryota</taxon>
        <taxon>Fungi</taxon>
        <taxon>Dikarya</taxon>
        <taxon>Ascomycota</taxon>
        <taxon>Pezizomycotina</taxon>
        <taxon>Sordariomycetes</taxon>
        <taxon>Hypocreomycetidae</taxon>
        <taxon>Microascales</taxon>
        <taxon>Ceratocystidaceae</taxon>
        <taxon>Ceratocystis</taxon>
    </lineage>
</organism>
<evidence type="ECO:0000313" key="6">
    <source>
        <dbReference type="Proteomes" id="UP000222788"/>
    </source>
</evidence>
<dbReference type="PROSITE" id="PS00463">
    <property type="entry name" value="ZN2_CY6_FUNGAL_1"/>
    <property type="match status" value="1"/>
</dbReference>
<dbReference type="Proteomes" id="UP000222788">
    <property type="component" value="Unassembled WGS sequence"/>
</dbReference>
<dbReference type="OrthoDB" id="5294180at2759"/>
<name>A0A2C5XIX6_9PEZI</name>
<dbReference type="SMART" id="SM00066">
    <property type="entry name" value="GAL4"/>
    <property type="match status" value="1"/>
</dbReference>
<protein>
    <submittedName>
        <fullName evidence="5">Transcriptional regulatory protein pro1</fullName>
    </submittedName>
</protein>
<comment type="subcellular location">
    <subcellularLocation>
        <location evidence="1">Nucleus</location>
    </subcellularLocation>
</comment>
<evidence type="ECO:0000259" key="4">
    <source>
        <dbReference type="PROSITE" id="PS50048"/>
    </source>
</evidence>
<evidence type="ECO:0000256" key="1">
    <source>
        <dbReference type="ARBA" id="ARBA00004123"/>
    </source>
</evidence>
<evidence type="ECO:0000256" key="3">
    <source>
        <dbReference type="SAM" id="MobiDB-lite"/>
    </source>
</evidence>
<gene>
    <name evidence="5" type="primary">adv-1</name>
    <name evidence="5" type="ORF">CFIMG_002640RA</name>
</gene>
<keyword evidence="6" id="KW-1185">Reference proteome</keyword>
<dbReference type="AlphaFoldDB" id="A0A2C5XIX6"/>
<dbReference type="InterPro" id="IPR021858">
    <property type="entry name" value="Fun_TF"/>
</dbReference>
<feature type="domain" description="Zn(2)-C6 fungal-type" evidence="4">
    <location>
        <begin position="103"/>
        <end position="133"/>
    </location>
</feature>
<dbReference type="GO" id="GO:0005634">
    <property type="term" value="C:nucleus"/>
    <property type="evidence" value="ECO:0007669"/>
    <property type="project" value="UniProtKB-SubCell"/>
</dbReference>
<dbReference type="PROSITE" id="PS50048">
    <property type="entry name" value="ZN2_CY6_FUNGAL_2"/>
    <property type="match status" value="1"/>
</dbReference>
<dbReference type="Gene3D" id="4.10.240.10">
    <property type="entry name" value="Zn(2)-C6 fungal-type DNA-binding domain"/>
    <property type="match status" value="1"/>
</dbReference>
<feature type="compositionally biased region" description="Polar residues" evidence="3">
    <location>
        <begin position="195"/>
        <end position="211"/>
    </location>
</feature>
<evidence type="ECO:0000313" key="5">
    <source>
        <dbReference type="EMBL" id="PHH55846.1"/>
    </source>
</evidence>
<feature type="compositionally biased region" description="Low complexity" evidence="3">
    <location>
        <begin position="36"/>
        <end position="53"/>
    </location>
</feature>
<feature type="compositionally biased region" description="Low complexity" evidence="3">
    <location>
        <begin position="73"/>
        <end position="93"/>
    </location>
</feature>
<comment type="caution">
    <text evidence="5">The sequence shown here is derived from an EMBL/GenBank/DDBJ whole genome shotgun (WGS) entry which is preliminary data.</text>
</comment>
<dbReference type="Pfam" id="PF11951">
    <property type="entry name" value="Fungal_trans_2"/>
    <property type="match status" value="1"/>
</dbReference>